<sequence length="109" mass="11289">MTFKADLEILTKLGATLHNLAEEVGNIKVENAPDPGAADPLLSACAAGAITKELIFGGLVATAKERLSETGDVMVDVATQFKNQDDNAADALVAAYNSATGAWTVEPTK</sequence>
<protein>
    <recommendedName>
        <fullName evidence="3">ESX-1 secretion-associated protein</fullName>
    </recommendedName>
</protein>
<dbReference type="OrthoDB" id="4628830at2"/>
<dbReference type="AlphaFoldDB" id="A0A161XEW1"/>
<evidence type="ECO:0000313" key="2">
    <source>
        <dbReference type="Proteomes" id="UP000076512"/>
    </source>
</evidence>
<evidence type="ECO:0000313" key="1">
    <source>
        <dbReference type="EMBL" id="KZM71928.1"/>
    </source>
</evidence>
<organism evidence="1 2">
    <name type="scientific">Nocardia terpenica</name>
    <dbReference type="NCBI Taxonomy" id="455432"/>
    <lineage>
        <taxon>Bacteria</taxon>
        <taxon>Bacillati</taxon>
        <taxon>Actinomycetota</taxon>
        <taxon>Actinomycetes</taxon>
        <taxon>Mycobacteriales</taxon>
        <taxon>Nocardiaceae</taxon>
        <taxon>Nocardia</taxon>
    </lineage>
</organism>
<evidence type="ECO:0008006" key="3">
    <source>
        <dbReference type="Google" id="ProtNLM"/>
    </source>
</evidence>
<proteinExistence type="predicted"/>
<comment type="caution">
    <text evidence="1">The sequence shown here is derived from an EMBL/GenBank/DDBJ whole genome shotgun (WGS) entry which is preliminary data.</text>
</comment>
<dbReference type="Proteomes" id="UP000076512">
    <property type="component" value="Unassembled WGS sequence"/>
</dbReference>
<gene>
    <name evidence="1" type="ORF">AWN90_37375</name>
</gene>
<dbReference type="RefSeq" id="WP_067592969.1">
    <property type="nucleotide sequence ID" value="NZ_JABMCZ010000001.1"/>
</dbReference>
<name>A0A161XEW1_9NOCA</name>
<dbReference type="EMBL" id="LWGR01000010">
    <property type="protein sequence ID" value="KZM71928.1"/>
    <property type="molecule type" value="Genomic_DNA"/>
</dbReference>
<accession>A0A161XEW1</accession>
<dbReference type="STRING" id="455432.AWN90_37375"/>
<keyword evidence="2" id="KW-1185">Reference proteome</keyword>
<reference evidence="1 2" key="1">
    <citation type="submission" date="2016-04" db="EMBL/GenBank/DDBJ databases">
        <authorList>
            <person name="Evans L.H."/>
            <person name="Alamgir A."/>
            <person name="Owens N."/>
            <person name="Weber N.D."/>
            <person name="Virtaneva K."/>
            <person name="Barbian K."/>
            <person name="Babar A."/>
            <person name="Rosenke K."/>
        </authorList>
    </citation>
    <scope>NUCLEOTIDE SEQUENCE [LARGE SCALE GENOMIC DNA]</scope>
    <source>
        <strain evidence="1 2">IFM 0406</strain>
    </source>
</reference>